<evidence type="ECO:0000313" key="2">
    <source>
        <dbReference type="EMBL" id="AUB80548.1"/>
    </source>
</evidence>
<protein>
    <recommendedName>
        <fullName evidence="1">Glycosyltransferase subfamily 4-like N-terminal domain-containing protein</fullName>
    </recommendedName>
</protein>
<dbReference type="OrthoDB" id="9792269at2"/>
<organism evidence="2 3">
    <name type="scientific">Candidatus Thiodictyon syntrophicum</name>
    <dbReference type="NCBI Taxonomy" id="1166950"/>
    <lineage>
        <taxon>Bacteria</taxon>
        <taxon>Pseudomonadati</taxon>
        <taxon>Pseudomonadota</taxon>
        <taxon>Gammaproteobacteria</taxon>
        <taxon>Chromatiales</taxon>
        <taxon>Chromatiaceae</taxon>
        <taxon>Thiodictyon</taxon>
    </lineage>
</organism>
<dbReference type="Proteomes" id="UP000232638">
    <property type="component" value="Chromosome"/>
</dbReference>
<sequence>MSAERIALVVTDFEGGGVERNLTHLARGLARLGVRTWLLVGDPEHAYLEDPEPGLCVLHVTEPRTGFLRAFMQHERPDCLVTGKLADDLAALAARTGLAPEAGGATRLVAAVGTLMSGRFHSHRWNPLKTRRETRRIGSCYRQLDGITAVSAAVAEDLRQVFGVTDVPLAVLHNPILPDDLADLAAAPCPHPWLAQPRGPGRPPVVIALGGLRRVKDFATLLRAFARAHQPTARLIIIGEGKERPHLTELAQGLGLGARLDLPGFIANPFPYLARADLLVLSSRREGLPNALVEALALGTPVVATDCASGVRDLLRDGRLGPLVRLGDLHGLTDAIDVSLRWLAADTLDRDELREAAQPYRLIPAAGAYLEFFRSLAAPGG</sequence>
<dbReference type="Gene3D" id="3.40.50.2000">
    <property type="entry name" value="Glycogen Phosphorylase B"/>
    <property type="match status" value="2"/>
</dbReference>
<dbReference type="KEGG" id="tsy:THSYN_06005"/>
<keyword evidence="3" id="KW-1185">Reference proteome</keyword>
<name>A0A2K8U4N8_9GAMM</name>
<dbReference type="AlphaFoldDB" id="A0A2K8U4N8"/>
<feature type="domain" description="Glycosyltransferase subfamily 4-like N-terminal" evidence="1">
    <location>
        <begin position="16"/>
        <end position="176"/>
    </location>
</feature>
<dbReference type="CDD" id="cd03811">
    <property type="entry name" value="GT4_GT28_WabH-like"/>
    <property type="match status" value="1"/>
</dbReference>
<evidence type="ECO:0000313" key="3">
    <source>
        <dbReference type="Proteomes" id="UP000232638"/>
    </source>
</evidence>
<dbReference type="GO" id="GO:0016757">
    <property type="term" value="F:glycosyltransferase activity"/>
    <property type="evidence" value="ECO:0007669"/>
    <property type="project" value="UniProtKB-ARBA"/>
</dbReference>
<dbReference type="RefSeq" id="WP_100918345.1">
    <property type="nucleotide sequence ID" value="NZ_CP020370.1"/>
</dbReference>
<dbReference type="SUPFAM" id="SSF53756">
    <property type="entry name" value="UDP-Glycosyltransferase/glycogen phosphorylase"/>
    <property type="match status" value="1"/>
</dbReference>
<dbReference type="Pfam" id="PF13439">
    <property type="entry name" value="Glyco_transf_4"/>
    <property type="match status" value="1"/>
</dbReference>
<dbReference type="InterPro" id="IPR028098">
    <property type="entry name" value="Glyco_trans_4-like_N"/>
</dbReference>
<gene>
    <name evidence="2" type="ORF">THSYN_06005</name>
</gene>
<dbReference type="EMBL" id="CP020370">
    <property type="protein sequence ID" value="AUB80548.1"/>
    <property type="molecule type" value="Genomic_DNA"/>
</dbReference>
<proteinExistence type="predicted"/>
<dbReference type="Pfam" id="PF13692">
    <property type="entry name" value="Glyco_trans_1_4"/>
    <property type="match status" value="1"/>
</dbReference>
<reference evidence="2 3" key="1">
    <citation type="submission" date="2017-03" db="EMBL/GenBank/DDBJ databases">
        <title>Complete genome sequence of Candidatus 'Thiodictyon syntrophicum' sp. nov. strain Cad16T, a photolithoautotroph purple sulfur bacterium isolated from an alpine meromictic lake.</title>
        <authorList>
            <person name="Luedin S.M."/>
            <person name="Pothier J.F."/>
            <person name="Danza F."/>
            <person name="Storelli N."/>
            <person name="Wittwer M."/>
            <person name="Tonolla M."/>
        </authorList>
    </citation>
    <scope>NUCLEOTIDE SEQUENCE [LARGE SCALE GENOMIC DNA]</scope>
    <source>
        <strain evidence="2 3">Cad16T</strain>
    </source>
</reference>
<evidence type="ECO:0000259" key="1">
    <source>
        <dbReference type="Pfam" id="PF13439"/>
    </source>
</evidence>
<accession>A0A2K8U4N8</accession>
<dbReference type="PANTHER" id="PTHR12526:SF630">
    <property type="entry name" value="GLYCOSYLTRANSFERASE"/>
    <property type="match status" value="1"/>
</dbReference>
<dbReference type="PANTHER" id="PTHR12526">
    <property type="entry name" value="GLYCOSYLTRANSFERASE"/>
    <property type="match status" value="1"/>
</dbReference>